<reference evidence="12 13" key="1">
    <citation type="submission" date="2020-02" db="EMBL/GenBank/DDBJ databases">
        <title>Synteny-based analysis reveals conserved mechanism for high triclosan tolerance in Pseudomonas, as well as instances of horizontal transfer.</title>
        <authorList>
            <person name="Mcfarland A.G."/>
            <person name="Bertucci H.K."/>
            <person name="Litmann E."/>
            <person name="Shen J."/>
            <person name="Huttenhower C."/>
            <person name="Hartmann E.M."/>
        </authorList>
    </citation>
    <scope>NUCLEOTIDE SEQUENCE [LARGE SCALE GENOMIC DNA]</scope>
    <source>
        <strain evidence="12 13">115A1</strain>
    </source>
</reference>
<evidence type="ECO:0000256" key="5">
    <source>
        <dbReference type="ARBA" id="ARBA00022606"/>
    </source>
</evidence>
<feature type="domain" description="Phytochrome chromophore attachment site" evidence="10">
    <location>
        <begin position="166"/>
        <end position="324"/>
    </location>
</feature>
<dbReference type="SUPFAM" id="SSF55785">
    <property type="entry name" value="PYP-like sensor domain (PAS domain)"/>
    <property type="match status" value="1"/>
</dbReference>
<dbReference type="PRINTS" id="PR01033">
    <property type="entry name" value="PHYTOCHROME"/>
</dbReference>
<protein>
    <recommendedName>
        <fullName evidence="3">histidine kinase</fullName>
        <ecNumber evidence="3">2.7.13.3</ecNumber>
    </recommendedName>
</protein>
<comment type="similarity">
    <text evidence="2">In the N-terminal section; belongs to the phytochrome family.</text>
</comment>
<dbReference type="PROSITE" id="PS50109">
    <property type="entry name" value="HIS_KIN"/>
    <property type="match status" value="1"/>
</dbReference>
<dbReference type="InterPro" id="IPR050351">
    <property type="entry name" value="BphY/WalK/GraS-like"/>
</dbReference>
<dbReference type="Gene3D" id="3.30.450.40">
    <property type="match status" value="1"/>
</dbReference>
<keyword evidence="5" id="KW-0716">Sensory transduction</keyword>
<dbReference type="SUPFAM" id="SSF47384">
    <property type="entry name" value="Homodimeric domain of signal transducing histidine kinase"/>
    <property type="match status" value="1"/>
</dbReference>
<dbReference type="InterPro" id="IPR036890">
    <property type="entry name" value="HATPase_C_sf"/>
</dbReference>
<dbReference type="InterPro" id="IPR016132">
    <property type="entry name" value="Phyto_chromo_attachment"/>
</dbReference>
<dbReference type="InterPro" id="IPR003594">
    <property type="entry name" value="HATPase_dom"/>
</dbReference>
<dbReference type="Pfam" id="PF00360">
    <property type="entry name" value="PHY"/>
    <property type="match status" value="1"/>
</dbReference>
<evidence type="ECO:0000256" key="7">
    <source>
        <dbReference type="ARBA" id="ARBA00022777"/>
    </source>
</evidence>
<keyword evidence="7" id="KW-0418">Kinase</keyword>
<feature type="domain" description="Histidine kinase" evidence="11">
    <location>
        <begin position="547"/>
        <end position="761"/>
    </location>
</feature>
<dbReference type="InterPro" id="IPR035965">
    <property type="entry name" value="PAS-like_dom_sf"/>
</dbReference>
<dbReference type="Pfam" id="PF08446">
    <property type="entry name" value="PAS_2"/>
    <property type="match status" value="1"/>
</dbReference>
<dbReference type="Pfam" id="PF02518">
    <property type="entry name" value="HATPase_c"/>
    <property type="match status" value="1"/>
</dbReference>
<dbReference type="PANTHER" id="PTHR42878">
    <property type="entry name" value="TWO-COMPONENT HISTIDINE KINASE"/>
    <property type="match status" value="1"/>
</dbReference>
<dbReference type="Pfam" id="PF01590">
    <property type="entry name" value="GAF"/>
    <property type="match status" value="1"/>
</dbReference>
<organism evidence="12 13">
    <name type="scientific">Stutzerimonas azotifigens</name>
    <dbReference type="NCBI Taxonomy" id="291995"/>
    <lineage>
        <taxon>Bacteria</taxon>
        <taxon>Pseudomonadati</taxon>
        <taxon>Pseudomonadota</taxon>
        <taxon>Gammaproteobacteria</taxon>
        <taxon>Pseudomonadales</taxon>
        <taxon>Pseudomonadaceae</taxon>
        <taxon>Stutzerimonas</taxon>
    </lineage>
</organism>
<dbReference type="Gene3D" id="3.30.450.20">
    <property type="entry name" value="PAS domain"/>
    <property type="match status" value="1"/>
</dbReference>
<evidence type="ECO:0000256" key="2">
    <source>
        <dbReference type="ARBA" id="ARBA00006402"/>
    </source>
</evidence>
<dbReference type="SMART" id="SM00388">
    <property type="entry name" value="HisKA"/>
    <property type="match status" value="1"/>
</dbReference>
<dbReference type="InterPro" id="IPR005467">
    <property type="entry name" value="His_kinase_dom"/>
</dbReference>
<dbReference type="InterPro" id="IPR013654">
    <property type="entry name" value="PAS_2"/>
</dbReference>
<dbReference type="InterPro" id="IPR013515">
    <property type="entry name" value="Phytochrome_cen-reg"/>
</dbReference>
<comment type="caution">
    <text evidence="12">The sequence shown here is derived from an EMBL/GenBank/DDBJ whole genome shotgun (WGS) entry which is preliminary data.</text>
</comment>
<gene>
    <name evidence="12" type="ORF">G7026_17750</name>
</gene>
<keyword evidence="8" id="KW-0157">Chromophore</keyword>
<proteinExistence type="inferred from homology"/>
<dbReference type="InterPro" id="IPR029016">
    <property type="entry name" value="GAF-like_dom_sf"/>
</dbReference>
<dbReference type="EC" id="2.7.13.3" evidence="3"/>
<keyword evidence="6" id="KW-0808">Transferase</keyword>
<dbReference type="PROSITE" id="PS50046">
    <property type="entry name" value="PHYTOCHROME_2"/>
    <property type="match status" value="1"/>
</dbReference>
<evidence type="ECO:0000313" key="12">
    <source>
        <dbReference type="EMBL" id="MBA1275199.1"/>
    </source>
</evidence>
<evidence type="ECO:0000256" key="3">
    <source>
        <dbReference type="ARBA" id="ARBA00012438"/>
    </source>
</evidence>
<comment type="catalytic activity">
    <reaction evidence="1">
        <text>ATP + protein L-histidine = ADP + protein N-phospho-L-histidine.</text>
        <dbReference type="EC" id="2.7.13.3"/>
    </reaction>
</comment>
<sequence length="766" mass="84465">MPIGQAGPSSKERPLAVTADQSFLAEAVANCANEPIHIPGSVQPHGFLFVLSEPELRVVQASENVGQWLGMDVRSLLGSRLEDLIPGRNIGERLGTLVEGDNNPFHLSDVTLLLNGEQSEALALMAHRYKGRLIVEFEPAGNAGQAYGDLYPLMRTFVAQVHETQGVVALCGLAVSEVKRITGFGRVKAYRFDNQGNGLVLAEEADDGYPRYQGLCFPASDIPAQARQLYCNNLIRVIQDANYEPSPIVPAINPDSAEPLDLSFASLRSVSPVHLQYMRNMGTLASMSISIVIEGKLWGLISCHDAKPRQVGFHTRTACELLGRVLALQIEAKETHHLAERKLELRRQIVHLLAGMADRDSVVEGFTSMADVVLGFARASGAAILSGDVCELVGQTPPAEDIHDFARWLSQKRDQIVFHSDSLQRDAPGLVGLAKHAAGVLAISISRLHPHYLIWFRPEQVKTVEWAGQPEKQIDQQSGALSPRHSFERWQEVVRGFSSAWDQAELDAALELRNAVLGIVLRKAEEMAQLAGELKESNKELEAFSYSVSHDLRAPLRHIAGYAELLGEMEGSKLSERGVRFLDNIGDAARFAGTLVDNLLSFSQMGRAALRLSDVNLGALAESIRQEMAPDYDGRNIEWHLQPMPVVVADAAFIHLALRNLISNAIKYSRTRERAMIEIGAEERADEVIVYVRDNGVGFNMQYANKLFGVFQRLHRMEEFEGTGIGLASVRRIVERHDGRVWADGQLNEGATFFFALPKLTYTSPI</sequence>
<dbReference type="SUPFAM" id="SSF55781">
    <property type="entry name" value="GAF domain-like"/>
    <property type="match status" value="2"/>
</dbReference>
<dbReference type="Gene3D" id="3.30.565.10">
    <property type="entry name" value="Histidine kinase-like ATPase, C-terminal domain"/>
    <property type="match status" value="1"/>
</dbReference>
<dbReference type="InterPro" id="IPR036097">
    <property type="entry name" value="HisK_dim/P_sf"/>
</dbReference>
<evidence type="ECO:0000256" key="9">
    <source>
        <dbReference type="ARBA" id="ARBA00023170"/>
    </source>
</evidence>
<evidence type="ECO:0000256" key="1">
    <source>
        <dbReference type="ARBA" id="ARBA00000085"/>
    </source>
</evidence>
<dbReference type="PANTHER" id="PTHR42878:SF15">
    <property type="entry name" value="BACTERIOPHYTOCHROME"/>
    <property type="match status" value="1"/>
</dbReference>
<evidence type="ECO:0000313" key="13">
    <source>
        <dbReference type="Proteomes" id="UP000786387"/>
    </source>
</evidence>
<dbReference type="Pfam" id="PF00512">
    <property type="entry name" value="HisKA"/>
    <property type="match status" value="1"/>
</dbReference>
<evidence type="ECO:0000256" key="4">
    <source>
        <dbReference type="ARBA" id="ARBA00022543"/>
    </source>
</evidence>
<dbReference type="SMART" id="SM00065">
    <property type="entry name" value="GAF"/>
    <property type="match status" value="1"/>
</dbReference>
<keyword evidence="13" id="KW-1185">Reference proteome</keyword>
<dbReference type="InterPro" id="IPR003018">
    <property type="entry name" value="GAF"/>
</dbReference>
<evidence type="ECO:0000256" key="8">
    <source>
        <dbReference type="ARBA" id="ARBA00022991"/>
    </source>
</evidence>
<accession>A0ABR5Z4Y0</accession>
<dbReference type="InterPro" id="IPR001294">
    <property type="entry name" value="Phytochrome"/>
</dbReference>
<dbReference type="EMBL" id="JAAMRF010000009">
    <property type="protein sequence ID" value="MBA1275199.1"/>
    <property type="molecule type" value="Genomic_DNA"/>
</dbReference>
<dbReference type="InterPro" id="IPR003661">
    <property type="entry name" value="HisK_dim/P_dom"/>
</dbReference>
<evidence type="ECO:0000259" key="11">
    <source>
        <dbReference type="PROSITE" id="PS50109"/>
    </source>
</evidence>
<dbReference type="SMART" id="SM00387">
    <property type="entry name" value="HATPase_c"/>
    <property type="match status" value="1"/>
</dbReference>
<keyword evidence="9" id="KW-0675">Receptor</keyword>
<dbReference type="Gene3D" id="3.30.450.270">
    <property type="match status" value="1"/>
</dbReference>
<dbReference type="CDD" id="cd00082">
    <property type="entry name" value="HisKA"/>
    <property type="match status" value="1"/>
</dbReference>
<evidence type="ECO:0000256" key="6">
    <source>
        <dbReference type="ARBA" id="ARBA00022679"/>
    </source>
</evidence>
<name>A0ABR5Z4Y0_9GAMM</name>
<dbReference type="Proteomes" id="UP000786387">
    <property type="component" value="Unassembled WGS sequence"/>
</dbReference>
<dbReference type="InterPro" id="IPR043150">
    <property type="entry name" value="Phytochrome_PHY_sf"/>
</dbReference>
<keyword evidence="4" id="KW-0600">Photoreceptor protein</keyword>
<dbReference type="SUPFAM" id="SSF55874">
    <property type="entry name" value="ATPase domain of HSP90 chaperone/DNA topoisomerase II/histidine kinase"/>
    <property type="match status" value="1"/>
</dbReference>
<dbReference type="Gene3D" id="1.10.287.130">
    <property type="match status" value="1"/>
</dbReference>
<evidence type="ECO:0000259" key="10">
    <source>
        <dbReference type="PROSITE" id="PS50046"/>
    </source>
</evidence>